<accession>A0AAV7L7Q9</accession>
<feature type="region of interest" description="Disordered" evidence="1">
    <location>
        <begin position="79"/>
        <end position="100"/>
    </location>
</feature>
<dbReference type="AlphaFoldDB" id="A0AAV7L7Q9"/>
<reference evidence="2" key="1">
    <citation type="journal article" date="2022" name="bioRxiv">
        <title>Sequencing and chromosome-scale assembly of the giantPleurodeles waltlgenome.</title>
        <authorList>
            <person name="Brown T."/>
            <person name="Elewa A."/>
            <person name="Iarovenko S."/>
            <person name="Subramanian E."/>
            <person name="Araus A.J."/>
            <person name="Petzold A."/>
            <person name="Susuki M."/>
            <person name="Suzuki K.-i.T."/>
            <person name="Hayashi T."/>
            <person name="Toyoda A."/>
            <person name="Oliveira C."/>
            <person name="Osipova E."/>
            <person name="Leigh N.D."/>
            <person name="Simon A."/>
            <person name="Yun M.H."/>
        </authorList>
    </citation>
    <scope>NUCLEOTIDE SEQUENCE</scope>
    <source>
        <strain evidence="2">20211129_DDA</strain>
        <tissue evidence="2">Liver</tissue>
    </source>
</reference>
<gene>
    <name evidence="2" type="ORF">NDU88_000159</name>
</gene>
<evidence type="ECO:0000313" key="2">
    <source>
        <dbReference type="EMBL" id="KAJ1086964.1"/>
    </source>
</evidence>
<protein>
    <submittedName>
        <fullName evidence="2">Uncharacterized protein</fullName>
    </submittedName>
</protein>
<proteinExistence type="predicted"/>
<comment type="caution">
    <text evidence="2">The sequence shown here is derived from an EMBL/GenBank/DDBJ whole genome shotgun (WGS) entry which is preliminary data.</text>
</comment>
<organism evidence="2 3">
    <name type="scientific">Pleurodeles waltl</name>
    <name type="common">Iberian ribbed newt</name>
    <dbReference type="NCBI Taxonomy" id="8319"/>
    <lineage>
        <taxon>Eukaryota</taxon>
        <taxon>Metazoa</taxon>
        <taxon>Chordata</taxon>
        <taxon>Craniata</taxon>
        <taxon>Vertebrata</taxon>
        <taxon>Euteleostomi</taxon>
        <taxon>Amphibia</taxon>
        <taxon>Batrachia</taxon>
        <taxon>Caudata</taxon>
        <taxon>Salamandroidea</taxon>
        <taxon>Salamandridae</taxon>
        <taxon>Pleurodelinae</taxon>
        <taxon>Pleurodeles</taxon>
    </lineage>
</organism>
<name>A0AAV7L7Q9_PLEWA</name>
<dbReference type="EMBL" id="JANPWB010000015">
    <property type="protein sequence ID" value="KAJ1086964.1"/>
    <property type="molecule type" value="Genomic_DNA"/>
</dbReference>
<keyword evidence="3" id="KW-1185">Reference proteome</keyword>
<dbReference type="Proteomes" id="UP001066276">
    <property type="component" value="Chromosome 11"/>
</dbReference>
<sequence length="100" mass="11483">MYMCPGRSPHEGCMCNLSQTCKRVPMSVFIKCTWDSVRYVCAWWVIFAGCMCDRVQVHIQCKLIARDVTEMTRFCEDAGGRYPQSGPPEVETVSPRLLKR</sequence>
<evidence type="ECO:0000313" key="3">
    <source>
        <dbReference type="Proteomes" id="UP001066276"/>
    </source>
</evidence>
<evidence type="ECO:0000256" key="1">
    <source>
        <dbReference type="SAM" id="MobiDB-lite"/>
    </source>
</evidence>